<name>A0A951QKB2_9CYAN</name>
<evidence type="ECO:0000259" key="5">
    <source>
        <dbReference type="PROSITE" id="PS50011"/>
    </source>
</evidence>
<evidence type="ECO:0000256" key="1">
    <source>
        <dbReference type="ARBA" id="ARBA00022574"/>
    </source>
</evidence>
<dbReference type="SUPFAM" id="SSF50978">
    <property type="entry name" value="WD40 repeat-like"/>
    <property type="match status" value="1"/>
</dbReference>
<evidence type="ECO:0000256" key="4">
    <source>
        <dbReference type="SAM" id="MobiDB-lite"/>
    </source>
</evidence>
<dbReference type="AlphaFoldDB" id="A0A951QKB2"/>
<dbReference type="CDD" id="cd00200">
    <property type="entry name" value="WD40"/>
    <property type="match status" value="1"/>
</dbReference>
<evidence type="ECO:0000313" key="7">
    <source>
        <dbReference type="Proteomes" id="UP000729701"/>
    </source>
</evidence>
<evidence type="ECO:0000256" key="3">
    <source>
        <dbReference type="PROSITE-ProRule" id="PRU00221"/>
    </source>
</evidence>
<dbReference type="SMART" id="SM00220">
    <property type="entry name" value="S_TKc"/>
    <property type="match status" value="1"/>
</dbReference>
<reference evidence="6" key="2">
    <citation type="journal article" date="2022" name="Microbiol. Resour. Announc.">
        <title>Metagenome Sequencing to Explore Phylogenomics of Terrestrial Cyanobacteria.</title>
        <authorList>
            <person name="Ward R.D."/>
            <person name="Stajich J.E."/>
            <person name="Johansen J.R."/>
            <person name="Huntemann M."/>
            <person name="Clum A."/>
            <person name="Foster B."/>
            <person name="Foster B."/>
            <person name="Roux S."/>
            <person name="Palaniappan K."/>
            <person name="Varghese N."/>
            <person name="Mukherjee S."/>
            <person name="Reddy T.B.K."/>
            <person name="Daum C."/>
            <person name="Copeland A."/>
            <person name="Chen I.A."/>
            <person name="Ivanova N.N."/>
            <person name="Kyrpides N.C."/>
            <person name="Shapiro N."/>
            <person name="Eloe-Fadrosh E.A."/>
            <person name="Pietrasiak N."/>
        </authorList>
    </citation>
    <scope>NUCLEOTIDE SEQUENCE</scope>
    <source>
        <strain evidence="6">GSE-NOS-MK-12-04C</strain>
    </source>
</reference>
<dbReference type="EMBL" id="JAHHGZ010000006">
    <property type="protein sequence ID" value="MBW4667248.1"/>
    <property type="molecule type" value="Genomic_DNA"/>
</dbReference>
<keyword evidence="6" id="KW-0418">Kinase</keyword>
<dbReference type="Proteomes" id="UP000729701">
    <property type="component" value="Unassembled WGS sequence"/>
</dbReference>
<dbReference type="PANTHER" id="PTHR19848:SF8">
    <property type="entry name" value="F-BOX AND WD REPEAT DOMAIN CONTAINING 7"/>
    <property type="match status" value="1"/>
</dbReference>
<dbReference type="NCBIfam" id="NF045510">
    <property type="entry name" value="4Cys_prefix_kin"/>
    <property type="match status" value="1"/>
</dbReference>
<feature type="repeat" description="WD" evidence="3">
    <location>
        <begin position="392"/>
        <end position="432"/>
    </location>
</feature>
<dbReference type="PANTHER" id="PTHR19848">
    <property type="entry name" value="WD40 REPEAT PROTEIN"/>
    <property type="match status" value="1"/>
</dbReference>
<evidence type="ECO:0000256" key="2">
    <source>
        <dbReference type="ARBA" id="ARBA00022737"/>
    </source>
</evidence>
<dbReference type="PROSITE" id="PS00678">
    <property type="entry name" value="WD_REPEATS_1"/>
    <property type="match status" value="3"/>
</dbReference>
<sequence>MVCCLNPDCPNPLNPNSKKLCQSCSTPLIPLLRNRFRVMRVLSDEGGFGKTYLAEDVDKLNEPCVIKQLAPKFEGNWALKKAVDLFEKEAQRLQQLGEHPQIPTLLAYFQQDGYLYLVQQFIDGHNLLKELQQRLIYSGGDIEELLLNLLPILKFVHERGVIHRDIKPQNIIRRSLQPPLDKGTRGDLVLIDFGSSKQLTAKVQLKMGTAIGSHGYCPIEQIRDGTAYPASDLFSVGATCFHLLTGISPFQLWMENGYAWMKDWRQYLRDPVSDKLAGILDKLLHKDMQHRYQSASEVLSDLTGFSAPLPPKATPIIFRATPKPASPKNHPILRNFLIAGTGILLLGLGEFWYSQSRHQDTVSSSIGEENNPPSDNQPSQIGLEKFSLANTLKGDSNSVLSLAISPDGQSLVSNSDNNIKLWNLTTAEEISTLKGHDRRVNVLAISPNGESLVSGSADNTIKQWNLATGQEIRTLSGHSNSIHALAISKDSKTLVDGSDDNTIKVWNLETGKEICTLKGHLAAVRSLAISPDGQTLASGSFDRTIKLWNLTTAKKIRTIRGHIDKVTSVVISPDGNTLVSGSFDRTIKLWNLSTGKQIRTLRGHFGKVTSLAISPDGNTLASTSYDRTIKLWNLSTGKQIRTIAAHFNGVQSVTFSLDGKTLVTGNDDSTIKIWRISR</sequence>
<dbReference type="PROSITE" id="PS50294">
    <property type="entry name" value="WD_REPEATS_REGION"/>
    <property type="match status" value="6"/>
</dbReference>
<dbReference type="Gene3D" id="3.30.200.20">
    <property type="entry name" value="Phosphorylase Kinase, domain 1"/>
    <property type="match status" value="1"/>
</dbReference>
<feature type="domain" description="Protein kinase" evidence="5">
    <location>
        <begin position="37"/>
        <end position="303"/>
    </location>
</feature>
<gene>
    <name evidence="6" type="ORF">KME60_07340</name>
</gene>
<dbReference type="InterPro" id="IPR015943">
    <property type="entry name" value="WD40/YVTN_repeat-like_dom_sf"/>
</dbReference>
<dbReference type="InterPro" id="IPR001680">
    <property type="entry name" value="WD40_rpt"/>
</dbReference>
<dbReference type="InterPro" id="IPR036322">
    <property type="entry name" value="WD40_repeat_dom_sf"/>
</dbReference>
<dbReference type="CDD" id="cd14014">
    <property type="entry name" value="STKc_PknB_like"/>
    <property type="match status" value="1"/>
</dbReference>
<dbReference type="Pfam" id="PF00400">
    <property type="entry name" value="WD40"/>
    <property type="match status" value="2"/>
</dbReference>
<dbReference type="Pfam" id="PF00069">
    <property type="entry name" value="Pkinase"/>
    <property type="match status" value="1"/>
</dbReference>
<accession>A0A951QKB2</accession>
<reference evidence="6" key="1">
    <citation type="submission" date="2021-05" db="EMBL/GenBank/DDBJ databases">
        <authorList>
            <person name="Pietrasiak N."/>
            <person name="Ward R."/>
            <person name="Stajich J.E."/>
            <person name="Kurbessoian T."/>
        </authorList>
    </citation>
    <scope>NUCLEOTIDE SEQUENCE</scope>
    <source>
        <strain evidence="6">GSE-NOS-MK-12-04C</strain>
    </source>
</reference>
<feature type="repeat" description="WD" evidence="3">
    <location>
        <begin position="559"/>
        <end position="600"/>
    </location>
</feature>
<proteinExistence type="predicted"/>
<evidence type="ECO:0000313" key="6">
    <source>
        <dbReference type="EMBL" id="MBW4667248.1"/>
    </source>
</evidence>
<dbReference type="Pfam" id="PF25173">
    <property type="entry name" value="Beta-prop_WDR3_1st"/>
    <property type="match status" value="1"/>
</dbReference>
<feature type="region of interest" description="Disordered" evidence="4">
    <location>
        <begin position="362"/>
        <end position="381"/>
    </location>
</feature>
<keyword evidence="1 3" id="KW-0853">WD repeat</keyword>
<feature type="compositionally biased region" description="Polar residues" evidence="4">
    <location>
        <begin position="362"/>
        <end position="380"/>
    </location>
</feature>
<feature type="repeat" description="WD" evidence="3">
    <location>
        <begin position="433"/>
        <end position="474"/>
    </location>
</feature>
<dbReference type="SMART" id="SM00320">
    <property type="entry name" value="WD40"/>
    <property type="match status" value="7"/>
</dbReference>
<feature type="repeat" description="WD" evidence="3">
    <location>
        <begin position="643"/>
        <end position="678"/>
    </location>
</feature>
<dbReference type="InterPro" id="IPR019775">
    <property type="entry name" value="WD40_repeat_CS"/>
</dbReference>
<dbReference type="Gene3D" id="2.130.10.10">
    <property type="entry name" value="YVTN repeat-like/Quinoprotein amine dehydrogenase"/>
    <property type="match status" value="3"/>
</dbReference>
<dbReference type="GO" id="GO:0005524">
    <property type="term" value="F:ATP binding"/>
    <property type="evidence" value="ECO:0007669"/>
    <property type="project" value="InterPro"/>
</dbReference>
<dbReference type="InterPro" id="IPR011009">
    <property type="entry name" value="Kinase-like_dom_sf"/>
</dbReference>
<dbReference type="PRINTS" id="PR00320">
    <property type="entry name" value="GPROTEINBRPT"/>
</dbReference>
<dbReference type="PROSITE" id="PS50082">
    <property type="entry name" value="WD_REPEATS_2"/>
    <property type="match status" value="7"/>
</dbReference>
<keyword evidence="2" id="KW-0677">Repeat</keyword>
<dbReference type="SUPFAM" id="SSF56112">
    <property type="entry name" value="Protein kinase-like (PK-like)"/>
    <property type="match status" value="1"/>
</dbReference>
<dbReference type="InterPro" id="IPR020472">
    <property type="entry name" value="WD40_PAC1"/>
</dbReference>
<feature type="repeat" description="WD" evidence="3">
    <location>
        <begin position="475"/>
        <end position="516"/>
    </location>
</feature>
<dbReference type="InterPro" id="IPR000719">
    <property type="entry name" value="Prot_kinase_dom"/>
</dbReference>
<comment type="caution">
    <text evidence="6">The sequence shown here is derived from an EMBL/GenBank/DDBJ whole genome shotgun (WGS) entry which is preliminary data.</text>
</comment>
<organism evidence="6 7">
    <name type="scientific">Cyanomargarita calcarea GSE-NOS-MK-12-04C</name>
    <dbReference type="NCBI Taxonomy" id="2839659"/>
    <lineage>
        <taxon>Bacteria</taxon>
        <taxon>Bacillati</taxon>
        <taxon>Cyanobacteriota</taxon>
        <taxon>Cyanophyceae</taxon>
        <taxon>Nostocales</taxon>
        <taxon>Cyanomargaritaceae</taxon>
        <taxon>Cyanomargarita</taxon>
    </lineage>
</organism>
<dbReference type="PROSITE" id="PS50011">
    <property type="entry name" value="PROTEIN_KINASE_DOM"/>
    <property type="match status" value="1"/>
</dbReference>
<feature type="repeat" description="WD" evidence="3">
    <location>
        <begin position="517"/>
        <end position="558"/>
    </location>
</feature>
<feature type="repeat" description="WD" evidence="3">
    <location>
        <begin position="601"/>
        <end position="642"/>
    </location>
</feature>
<protein>
    <submittedName>
        <fullName evidence="6">Serine/threonine protein kinase</fullName>
    </submittedName>
</protein>
<dbReference type="Gene3D" id="1.10.510.10">
    <property type="entry name" value="Transferase(Phosphotransferase) domain 1"/>
    <property type="match status" value="1"/>
</dbReference>
<keyword evidence="6" id="KW-0723">Serine/threonine-protein kinase</keyword>
<keyword evidence="6" id="KW-0808">Transferase</keyword>
<dbReference type="GO" id="GO:0004674">
    <property type="term" value="F:protein serine/threonine kinase activity"/>
    <property type="evidence" value="ECO:0007669"/>
    <property type="project" value="UniProtKB-KW"/>
</dbReference>